<dbReference type="InterPro" id="IPR012318">
    <property type="entry name" value="HTH_CRP"/>
</dbReference>
<dbReference type="InterPro" id="IPR050397">
    <property type="entry name" value="Env_Response_Regulators"/>
</dbReference>
<organism evidence="7 8">
    <name type="scientific">Paenibacillus helianthi</name>
    <dbReference type="NCBI Taxonomy" id="1349432"/>
    <lineage>
        <taxon>Bacteria</taxon>
        <taxon>Bacillati</taxon>
        <taxon>Bacillota</taxon>
        <taxon>Bacilli</taxon>
        <taxon>Bacillales</taxon>
        <taxon>Paenibacillaceae</taxon>
        <taxon>Paenibacillus</taxon>
    </lineage>
</organism>
<keyword evidence="3" id="KW-0010">Activator</keyword>
<accession>A0ABX3EUQ5</accession>
<evidence type="ECO:0000259" key="5">
    <source>
        <dbReference type="PROSITE" id="PS50042"/>
    </source>
</evidence>
<evidence type="ECO:0000259" key="6">
    <source>
        <dbReference type="PROSITE" id="PS51063"/>
    </source>
</evidence>
<dbReference type="InterPro" id="IPR018490">
    <property type="entry name" value="cNMP-bd_dom_sf"/>
</dbReference>
<evidence type="ECO:0000313" key="8">
    <source>
        <dbReference type="Proteomes" id="UP000186058"/>
    </source>
</evidence>
<keyword evidence="8" id="KW-1185">Reference proteome</keyword>
<dbReference type="CDD" id="cd00038">
    <property type="entry name" value="CAP_ED"/>
    <property type="match status" value="1"/>
</dbReference>
<gene>
    <name evidence="7" type="ORF">A3844_00255</name>
</gene>
<keyword evidence="1" id="KW-0805">Transcription regulation</keyword>
<evidence type="ECO:0000256" key="3">
    <source>
        <dbReference type="ARBA" id="ARBA00023159"/>
    </source>
</evidence>
<dbReference type="PANTHER" id="PTHR24567:SF26">
    <property type="entry name" value="REGULATORY PROTEIN YEIL"/>
    <property type="match status" value="1"/>
</dbReference>
<dbReference type="Pfam" id="PF13545">
    <property type="entry name" value="HTH_Crp_2"/>
    <property type="match status" value="1"/>
</dbReference>
<dbReference type="PANTHER" id="PTHR24567">
    <property type="entry name" value="CRP FAMILY TRANSCRIPTIONAL REGULATORY PROTEIN"/>
    <property type="match status" value="1"/>
</dbReference>
<dbReference type="SUPFAM" id="SSF46785">
    <property type="entry name" value="Winged helix' DNA-binding domain"/>
    <property type="match status" value="1"/>
</dbReference>
<dbReference type="InterPro" id="IPR036390">
    <property type="entry name" value="WH_DNA-bd_sf"/>
</dbReference>
<dbReference type="PROSITE" id="PS51063">
    <property type="entry name" value="HTH_CRP_2"/>
    <property type="match status" value="1"/>
</dbReference>
<reference evidence="7 8" key="1">
    <citation type="submission" date="2016-03" db="EMBL/GenBank/DDBJ databases">
        <authorList>
            <person name="Sant'Anna F.H."/>
            <person name="Ambrosini A."/>
            <person name="Souza R."/>
            <person name="Bach E."/>
            <person name="Fernandes G."/>
            <person name="Balsanelli E."/>
            <person name="Baura V.A."/>
            <person name="Souza E.M."/>
            <person name="Passaglia L."/>
        </authorList>
    </citation>
    <scope>NUCLEOTIDE SEQUENCE [LARGE SCALE GENOMIC DNA]</scope>
    <source>
        <strain evidence="7 8">P26E</strain>
    </source>
</reference>
<evidence type="ECO:0000313" key="7">
    <source>
        <dbReference type="EMBL" id="OKP91597.1"/>
    </source>
</evidence>
<feature type="domain" description="HTH crp-type" evidence="6">
    <location>
        <begin position="149"/>
        <end position="220"/>
    </location>
</feature>
<feature type="domain" description="Cyclic nucleotide-binding" evidence="5">
    <location>
        <begin position="15"/>
        <end position="116"/>
    </location>
</feature>
<evidence type="ECO:0000256" key="1">
    <source>
        <dbReference type="ARBA" id="ARBA00023015"/>
    </source>
</evidence>
<keyword evidence="2" id="KW-0238">DNA-binding</keyword>
<evidence type="ECO:0000256" key="2">
    <source>
        <dbReference type="ARBA" id="ARBA00023125"/>
    </source>
</evidence>
<name>A0ABX3EUQ5_9BACL</name>
<dbReference type="PROSITE" id="PS50042">
    <property type="entry name" value="CNMP_BINDING_3"/>
    <property type="match status" value="1"/>
</dbReference>
<dbReference type="SMART" id="SM00100">
    <property type="entry name" value="cNMP"/>
    <property type="match status" value="1"/>
</dbReference>
<dbReference type="InterPro" id="IPR000595">
    <property type="entry name" value="cNMP-bd_dom"/>
</dbReference>
<dbReference type="Proteomes" id="UP000186058">
    <property type="component" value="Unassembled WGS sequence"/>
</dbReference>
<keyword evidence="4" id="KW-0804">Transcription</keyword>
<sequence>MKEILDSEQLEGYIAAQSLESIFNEPLKEHLHLYSFEQGEHICSKGDPSEYLYVLVKGKLKIYTTTPEGKTLIISFKTPLELIGDVEYIQNTEWINTVEAVSPVHMLGIEYRWLNRYGKDHPPLLHFLLEIITQKFYRKSNFLSLNLMHPVEVRLASYLLAISYDESDPNFMGHLNTINLTDTANFIGTSYRHLNRVIYKLCLDGLIERNNGHIQVKDKAGLSALASRNIYEPNGVTSMKVSYTKGLE</sequence>
<dbReference type="Pfam" id="PF00027">
    <property type="entry name" value="cNMP_binding"/>
    <property type="match status" value="1"/>
</dbReference>
<dbReference type="EMBL" id="LVWI01000001">
    <property type="protein sequence ID" value="OKP91597.1"/>
    <property type="molecule type" value="Genomic_DNA"/>
</dbReference>
<comment type="caution">
    <text evidence="7">The sequence shown here is derived from an EMBL/GenBank/DDBJ whole genome shotgun (WGS) entry which is preliminary data.</text>
</comment>
<dbReference type="InterPro" id="IPR014710">
    <property type="entry name" value="RmlC-like_jellyroll"/>
</dbReference>
<evidence type="ECO:0000256" key="4">
    <source>
        <dbReference type="ARBA" id="ARBA00023163"/>
    </source>
</evidence>
<dbReference type="SUPFAM" id="SSF51206">
    <property type="entry name" value="cAMP-binding domain-like"/>
    <property type="match status" value="1"/>
</dbReference>
<protein>
    <submittedName>
        <fullName evidence="7">Crp/Fnr family transcriptional regulator</fullName>
    </submittedName>
</protein>
<dbReference type="Gene3D" id="2.60.120.10">
    <property type="entry name" value="Jelly Rolls"/>
    <property type="match status" value="1"/>
</dbReference>
<proteinExistence type="predicted"/>
<dbReference type="RefSeq" id="WP_074083420.1">
    <property type="nucleotide sequence ID" value="NZ_LVWI01000001.1"/>
</dbReference>